<accession>A0ABP8HIS2</accession>
<keyword evidence="3" id="KW-1185">Reference proteome</keyword>
<evidence type="ECO:0000313" key="2">
    <source>
        <dbReference type="EMBL" id="GAA4339899.1"/>
    </source>
</evidence>
<comment type="caution">
    <text evidence="2">The sequence shown here is derived from an EMBL/GenBank/DDBJ whole genome shotgun (WGS) entry which is preliminary data.</text>
</comment>
<dbReference type="EMBL" id="BAABFT010000024">
    <property type="protein sequence ID" value="GAA4339899.1"/>
    <property type="molecule type" value="Genomic_DNA"/>
</dbReference>
<evidence type="ECO:0000313" key="3">
    <source>
        <dbReference type="Proteomes" id="UP001500582"/>
    </source>
</evidence>
<feature type="region of interest" description="Disordered" evidence="1">
    <location>
        <begin position="1"/>
        <end position="22"/>
    </location>
</feature>
<feature type="compositionally biased region" description="Basic and acidic residues" evidence="1">
    <location>
        <begin position="1"/>
        <end position="10"/>
    </location>
</feature>
<sequence length="63" mass="7046">MTSPEKKLDSLDLETGIPEIHSSEQRDDAYPGWVIKGVRDSLDQAKQGNLIAYTDIKAMLDLK</sequence>
<dbReference type="Proteomes" id="UP001500582">
    <property type="component" value="Unassembled WGS sequence"/>
</dbReference>
<gene>
    <name evidence="2" type="ORF">GCM10023149_50910</name>
</gene>
<evidence type="ECO:0000256" key="1">
    <source>
        <dbReference type="SAM" id="MobiDB-lite"/>
    </source>
</evidence>
<protein>
    <submittedName>
        <fullName evidence="2">Uncharacterized protein</fullName>
    </submittedName>
</protein>
<reference evidence="3" key="1">
    <citation type="journal article" date="2019" name="Int. J. Syst. Evol. Microbiol.">
        <title>The Global Catalogue of Microorganisms (GCM) 10K type strain sequencing project: providing services to taxonomists for standard genome sequencing and annotation.</title>
        <authorList>
            <consortium name="The Broad Institute Genomics Platform"/>
            <consortium name="The Broad Institute Genome Sequencing Center for Infectious Disease"/>
            <person name="Wu L."/>
            <person name="Ma J."/>
        </authorList>
    </citation>
    <scope>NUCLEOTIDE SEQUENCE [LARGE SCALE GENOMIC DNA]</scope>
    <source>
        <strain evidence="3">JCM 17705</strain>
    </source>
</reference>
<dbReference type="RefSeq" id="WP_345214048.1">
    <property type="nucleotide sequence ID" value="NZ_BAABFT010000024.1"/>
</dbReference>
<organism evidence="2 3">
    <name type="scientific">Mucilaginibacter gynuensis</name>
    <dbReference type="NCBI Taxonomy" id="1302236"/>
    <lineage>
        <taxon>Bacteria</taxon>
        <taxon>Pseudomonadati</taxon>
        <taxon>Bacteroidota</taxon>
        <taxon>Sphingobacteriia</taxon>
        <taxon>Sphingobacteriales</taxon>
        <taxon>Sphingobacteriaceae</taxon>
        <taxon>Mucilaginibacter</taxon>
    </lineage>
</organism>
<name>A0ABP8HIS2_9SPHI</name>
<proteinExistence type="predicted"/>